<keyword evidence="4" id="KW-1185">Reference proteome</keyword>
<feature type="coiled-coil region" evidence="1">
    <location>
        <begin position="1"/>
        <end position="35"/>
    </location>
</feature>
<dbReference type="AlphaFoldDB" id="A0A9R1WN85"/>
<proteinExistence type="predicted"/>
<evidence type="ECO:0000313" key="4">
    <source>
        <dbReference type="Proteomes" id="UP000235145"/>
    </source>
</evidence>
<evidence type="ECO:0000256" key="1">
    <source>
        <dbReference type="SAM" id="Coils"/>
    </source>
</evidence>
<accession>A0A9R1WN85</accession>
<protein>
    <submittedName>
        <fullName evidence="3">Uncharacterized protein</fullName>
    </submittedName>
</protein>
<gene>
    <name evidence="3" type="ORF">LSAT_V11C100002600</name>
</gene>
<name>A0A9R1WN85_LACSA</name>
<feature type="region of interest" description="Disordered" evidence="2">
    <location>
        <begin position="77"/>
        <end position="115"/>
    </location>
</feature>
<dbReference type="EMBL" id="NBSK02000001">
    <property type="protein sequence ID" value="KAJ0228425.1"/>
    <property type="molecule type" value="Genomic_DNA"/>
</dbReference>
<sequence length="115" mass="12385">MENQSELIIELRSKLSSSENRVKELEAANAKLASLVSSCICHKTHKGAACVRDKPCMHCNKHCIIFSKDKASGNQAIDLGDEDVAEETKKTSPSPIDVEGFGNVPMSQGPTASLQ</sequence>
<comment type="caution">
    <text evidence="3">The sequence shown here is derived from an EMBL/GenBank/DDBJ whole genome shotgun (WGS) entry which is preliminary data.</text>
</comment>
<feature type="compositionally biased region" description="Polar residues" evidence="2">
    <location>
        <begin position="105"/>
        <end position="115"/>
    </location>
</feature>
<organism evidence="3 4">
    <name type="scientific">Lactuca sativa</name>
    <name type="common">Garden lettuce</name>
    <dbReference type="NCBI Taxonomy" id="4236"/>
    <lineage>
        <taxon>Eukaryota</taxon>
        <taxon>Viridiplantae</taxon>
        <taxon>Streptophyta</taxon>
        <taxon>Embryophyta</taxon>
        <taxon>Tracheophyta</taxon>
        <taxon>Spermatophyta</taxon>
        <taxon>Magnoliopsida</taxon>
        <taxon>eudicotyledons</taxon>
        <taxon>Gunneridae</taxon>
        <taxon>Pentapetalae</taxon>
        <taxon>asterids</taxon>
        <taxon>campanulids</taxon>
        <taxon>Asterales</taxon>
        <taxon>Asteraceae</taxon>
        <taxon>Cichorioideae</taxon>
        <taxon>Cichorieae</taxon>
        <taxon>Lactucinae</taxon>
        <taxon>Lactuca</taxon>
    </lineage>
</organism>
<evidence type="ECO:0000256" key="2">
    <source>
        <dbReference type="SAM" id="MobiDB-lite"/>
    </source>
</evidence>
<evidence type="ECO:0000313" key="3">
    <source>
        <dbReference type="EMBL" id="KAJ0228425.1"/>
    </source>
</evidence>
<reference evidence="3 4" key="1">
    <citation type="journal article" date="2017" name="Nat. Commun.">
        <title>Genome assembly with in vitro proximity ligation data and whole-genome triplication in lettuce.</title>
        <authorList>
            <person name="Reyes-Chin-Wo S."/>
            <person name="Wang Z."/>
            <person name="Yang X."/>
            <person name="Kozik A."/>
            <person name="Arikit S."/>
            <person name="Song C."/>
            <person name="Xia L."/>
            <person name="Froenicke L."/>
            <person name="Lavelle D.O."/>
            <person name="Truco M.J."/>
            <person name="Xia R."/>
            <person name="Zhu S."/>
            <person name="Xu C."/>
            <person name="Xu H."/>
            <person name="Xu X."/>
            <person name="Cox K."/>
            <person name="Korf I."/>
            <person name="Meyers B.C."/>
            <person name="Michelmore R.W."/>
        </authorList>
    </citation>
    <scope>NUCLEOTIDE SEQUENCE [LARGE SCALE GENOMIC DNA]</scope>
    <source>
        <strain evidence="4">cv. Salinas</strain>
        <tissue evidence="3">Seedlings</tissue>
    </source>
</reference>
<dbReference type="Proteomes" id="UP000235145">
    <property type="component" value="Unassembled WGS sequence"/>
</dbReference>
<keyword evidence="1" id="KW-0175">Coiled coil</keyword>